<sequence length="283" mass="32016">MVVMEVVWVSVRGRKCSFIRSIIEKVVIIQKFILNSFEIDYFPGNATATIDDSNTILVHFQNSSSLITGFNVYLTPNRELSLPLSLWQRIETIDSSILIDPDQHDISPNTRYRLRISANESDSEQDPSHEVIIPTGNGVPNPPNNIAISITDKTTVAVSFKPVLFRRARRKFATEYLIEFTEDQSKSPELWTKMPIKTVKPKANKDVVALISDLKPNVTYYVAVRSMCAKNAGPASQVEQFDLEMLSSRFLRFEKRFKNVKKAIKRNEKTMPKAGICVATATT</sequence>
<dbReference type="Pfam" id="PF00041">
    <property type="entry name" value="fn3"/>
    <property type="match status" value="1"/>
</dbReference>
<dbReference type="STRING" id="34508.A0A4U5LP04"/>
<accession>A0A4U5LP04</accession>
<proteinExistence type="predicted"/>
<dbReference type="PROSITE" id="PS50853">
    <property type="entry name" value="FN3"/>
    <property type="match status" value="1"/>
</dbReference>
<evidence type="ECO:0000313" key="3">
    <source>
        <dbReference type="Proteomes" id="UP000298663"/>
    </source>
</evidence>
<dbReference type="EMBL" id="AZBU02000014">
    <property type="protein sequence ID" value="TKR57637.1"/>
    <property type="molecule type" value="Genomic_DNA"/>
</dbReference>
<dbReference type="InterPro" id="IPR013783">
    <property type="entry name" value="Ig-like_fold"/>
</dbReference>
<dbReference type="Gene3D" id="2.60.40.10">
    <property type="entry name" value="Immunoglobulins"/>
    <property type="match status" value="2"/>
</dbReference>
<reference evidence="2 3" key="2">
    <citation type="journal article" date="2019" name="G3 (Bethesda)">
        <title>Hybrid Assembly of the Genome of the Entomopathogenic Nematode Steinernema carpocapsae Identifies the X-Chromosome.</title>
        <authorList>
            <person name="Serra L."/>
            <person name="Macchietto M."/>
            <person name="Macias-Munoz A."/>
            <person name="McGill C.J."/>
            <person name="Rodriguez I.M."/>
            <person name="Rodriguez B."/>
            <person name="Murad R."/>
            <person name="Mortazavi A."/>
        </authorList>
    </citation>
    <scope>NUCLEOTIDE SEQUENCE [LARGE SCALE GENOMIC DNA]</scope>
    <source>
        <strain evidence="2 3">ALL</strain>
    </source>
</reference>
<comment type="caution">
    <text evidence="2">The sequence shown here is derived from an EMBL/GenBank/DDBJ whole genome shotgun (WGS) entry which is preliminary data.</text>
</comment>
<dbReference type="Proteomes" id="UP000298663">
    <property type="component" value="Unassembled WGS sequence"/>
</dbReference>
<protein>
    <recommendedName>
        <fullName evidence="1">Fibronectin type-III domain-containing protein</fullName>
    </recommendedName>
</protein>
<evidence type="ECO:0000313" key="2">
    <source>
        <dbReference type="EMBL" id="TKR57637.1"/>
    </source>
</evidence>
<name>A0A4U5LP04_STECR</name>
<gene>
    <name evidence="2" type="ORF">L596_030313</name>
</gene>
<dbReference type="AlphaFoldDB" id="A0A4U5LP04"/>
<dbReference type="InterPro" id="IPR003961">
    <property type="entry name" value="FN3_dom"/>
</dbReference>
<dbReference type="SUPFAM" id="SSF49265">
    <property type="entry name" value="Fibronectin type III"/>
    <property type="match status" value="1"/>
</dbReference>
<evidence type="ECO:0000259" key="1">
    <source>
        <dbReference type="PROSITE" id="PS50853"/>
    </source>
</evidence>
<dbReference type="CDD" id="cd00063">
    <property type="entry name" value="FN3"/>
    <property type="match status" value="2"/>
</dbReference>
<dbReference type="SMART" id="SM00060">
    <property type="entry name" value="FN3"/>
    <property type="match status" value="1"/>
</dbReference>
<keyword evidence="3" id="KW-1185">Reference proteome</keyword>
<organism evidence="2 3">
    <name type="scientific">Steinernema carpocapsae</name>
    <name type="common">Entomopathogenic nematode</name>
    <dbReference type="NCBI Taxonomy" id="34508"/>
    <lineage>
        <taxon>Eukaryota</taxon>
        <taxon>Metazoa</taxon>
        <taxon>Ecdysozoa</taxon>
        <taxon>Nematoda</taxon>
        <taxon>Chromadorea</taxon>
        <taxon>Rhabditida</taxon>
        <taxon>Tylenchina</taxon>
        <taxon>Panagrolaimomorpha</taxon>
        <taxon>Strongyloidoidea</taxon>
        <taxon>Steinernematidae</taxon>
        <taxon>Steinernema</taxon>
    </lineage>
</organism>
<dbReference type="InterPro" id="IPR036116">
    <property type="entry name" value="FN3_sf"/>
</dbReference>
<feature type="domain" description="Fibronectin type-III" evidence="1">
    <location>
        <begin position="142"/>
        <end position="246"/>
    </location>
</feature>
<reference evidence="2 3" key="1">
    <citation type="journal article" date="2015" name="Genome Biol.">
        <title>Comparative genomics of Steinernema reveals deeply conserved gene regulatory networks.</title>
        <authorList>
            <person name="Dillman A.R."/>
            <person name="Macchietto M."/>
            <person name="Porter C.F."/>
            <person name="Rogers A."/>
            <person name="Williams B."/>
            <person name="Antoshechkin I."/>
            <person name="Lee M.M."/>
            <person name="Goodwin Z."/>
            <person name="Lu X."/>
            <person name="Lewis E.E."/>
            <person name="Goodrich-Blair H."/>
            <person name="Stock S.P."/>
            <person name="Adams B.J."/>
            <person name="Sternberg P.W."/>
            <person name="Mortazavi A."/>
        </authorList>
    </citation>
    <scope>NUCLEOTIDE SEQUENCE [LARGE SCALE GENOMIC DNA]</scope>
    <source>
        <strain evidence="2 3">ALL</strain>
    </source>
</reference>